<keyword evidence="2" id="KW-1185">Reference proteome</keyword>
<gene>
    <name evidence="1" type="ORF">N1032_26235</name>
</gene>
<accession>A0ABT2HBI9</accession>
<sequence>MVHRELDGFWDSKKMQTFLHLHYNVGKPIMVAFLVSRLVAYGNNNVPYFAGETGDSCILPATYFWVGCGKRFKEPTTVEWRQHAYTSGQGHERDDDMGFFEMNPVIEGYEDQTYEDFNDSLFGAIFGGVLQDRLLLDEAGGKPVANLVSEFYRTVAKYDVYSRRGGNKYCLYWTSERALQGVSS</sequence>
<organism evidence="1 2">
    <name type="scientific">Herbiconiux daphne</name>
    <dbReference type="NCBI Taxonomy" id="2970914"/>
    <lineage>
        <taxon>Bacteria</taxon>
        <taxon>Bacillati</taxon>
        <taxon>Actinomycetota</taxon>
        <taxon>Actinomycetes</taxon>
        <taxon>Micrococcales</taxon>
        <taxon>Microbacteriaceae</taxon>
        <taxon>Herbiconiux</taxon>
    </lineage>
</organism>
<dbReference type="Proteomes" id="UP001165586">
    <property type="component" value="Unassembled WGS sequence"/>
</dbReference>
<name>A0ABT2HBI9_9MICO</name>
<dbReference type="EMBL" id="JANLCJ010000522">
    <property type="protein sequence ID" value="MCS5737232.1"/>
    <property type="molecule type" value="Genomic_DNA"/>
</dbReference>
<evidence type="ECO:0000313" key="2">
    <source>
        <dbReference type="Proteomes" id="UP001165586"/>
    </source>
</evidence>
<evidence type="ECO:0000313" key="1">
    <source>
        <dbReference type="EMBL" id="MCS5737232.1"/>
    </source>
</evidence>
<proteinExistence type="predicted"/>
<feature type="non-terminal residue" evidence="1">
    <location>
        <position position="184"/>
    </location>
</feature>
<protein>
    <submittedName>
        <fullName evidence="1">Uncharacterized protein</fullName>
    </submittedName>
</protein>
<comment type="caution">
    <text evidence="1">The sequence shown here is derived from an EMBL/GenBank/DDBJ whole genome shotgun (WGS) entry which is preliminary data.</text>
</comment>
<reference evidence="1" key="1">
    <citation type="submission" date="2022-08" db="EMBL/GenBank/DDBJ databases">
        <authorList>
            <person name="Deng Y."/>
            <person name="Han X.-F."/>
            <person name="Zhang Y.-Q."/>
        </authorList>
    </citation>
    <scope>NUCLEOTIDE SEQUENCE</scope>
    <source>
        <strain evidence="1">CPCC 203386</strain>
    </source>
</reference>
<dbReference type="RefSeq" id="WP_259543577.1">
    <property type="nucleotide sequence ID" value="NZ_JANLCJ010000522.1"/>
</dbReference>